<feature type="transmembrane region" description="Helical" evidence="1">
    <location>
        <begin position="115"/>
        <end position="135"/>
    </location>
</feature>
<dbReference type="SUPFAM" id="SSF53474">
    <property type="entry name" value="alpha/beta-Hydrolases"/>
    <property type="match status" value="1"/>
</dbReference>
<keyword evidence="1" id="KW-1133">Transmembrane helix</keyword>
<accession>A0ABP8XZZ2</accession>
<dbReference type="InterPro" id="IPR000073">
    <property type="entry name" value="AB_hydrolase_1"/>
</dbReference>
<evidence type="ECO:0000256" key="1">
    <source>
        <dbReference type="SAM" id="Phobius"/>
    </source>
</evidence>
<dbReference type="PANTHER" id="PTHR43433:SF5">
    <property type="entry name" value="AB HYDROLASE-1 DOMAIN-CONTAINING PROTEIN"/>
    <property type="match status" value="1"/>
</dbReference>
<comment type="caution">
    <text evidence="3">The sequence shown here is derived from an EMBL/GenBank/DDBJ whole genome shotgun (WGS) entry which is preliminary data.</text>
</comment>
<dbReference type="Pfam" id="PF00561">
    <property type="entry name" value="Abhydrolase_1"/>
    <property type="match status" value="1"/>
</dbReference>
<dbReference type="PANTHER" id="PTHR43433">
    <property type="entry name" value="HYDROLASE, ALPHA/BETA FOLD FAMILY PROTEIN"/>
    <property type="match status" value="1"/>
</dbReference>
<sequence length="430" mass="44612">MVAGSFVAGWAAALLLAVAPFVPAEVPRVTGALLCGYALGWAMVAVLSVRLTDQPQRWAWAPAAVMGAAGLLLLGLGSAVMGALSWVWPPVLLVLVVWMVGRVRRSLHGRSRSLLVYPMLAVLGLASIGGVYQVVGAAVDANALPMPGQLVGVGGRSLHLSCTGSGSPTVLLQPGAGEFSSNMGWIEPAVARSTRVCVYDRAGRGWSEPADAPQDGFAIAADLHTLLTRAHVPGPYVVAGHSFGGLYSLAFAARYPDEVVGMVLLDSTAPKQPADGAAPRAAGSYDLMSHLSAVVATTSEVGLTRLYAHVEGGTLPPRSRDEVRASIARPNTVKSTIDEYVQANTPMVQAAQLTDFDAKPLVVLTAGSGSAPDWSAKQDHLAALSSNSAHHVVAGAVHEDLVARQPYAAQSTRAILDVVAAVRDKATLVH</sequence>
<gene>
    <name evidence="3" type="ORF">GCM10025782_12000</name>
</gene>
<proteinExistence type="predicted"/>
<name>A0ABP8XZZ2_9MICO</name>
<evidence type="ECO:0000313" key="4">
    <source>
        <dbReference type="Proteomes" id="UP001500556"/>
    </source>
</evidence>
<keyword evidence="1" id="KW-0472">Membrane</keyword>
<dbReference type="EMBL" id="BAABLO010000004">
    <property type="protein sequence ID" value="GAA4716621.1"/>
    <property type="molecule type" value="Genomic_DNA"/>
</dbReference>
<dbReference type="InterPro" id="IPR029058">
    <property type="entry name" value="AB_hydrolase_fold"/>
</dbReference>
<dbReference type="Gene3D" id="3.40.50.1820">
    <property type="entry name" value="alpha/beta hydrolase"/>
    <property type="match status" value="1"/>
</dbReference>
<dbReference type="PRINTS" id="PR00111">
    <property type="entry name" value="ABHYDROLASE"/>
</dbReference>
<keyword evidence="4" id="KW-1185">Reference proteome</keyword>
<feature type="transmembrane region" description="Helical" evidence="1">
    <location>
        <begin position="58"/>
        <end position="80"/>
    </location>
</feature>
<keyword evidence="1" id="KW-0812">Transmembrane</keyword>
<protein>
    <recommendedName>
        <fullName evidence="2">AB hydrolase-1 domain-containing protein</fullName>
    </recommendedName>
</protein>
<reference evidence="4" key="1">
    <citation type="journal article" date="2019" name="Int. J. Syst. Evol. Microbiol.">
        <title>The Global Catalogue of Microorganisms (GCM) 10K type strain sequencing project: providing services to taxonomists for standard genome sequencing and annotation.</title>
        <authorList>
            <consortium name="The Broad Institute Genomics Platform"/>
            <consortium name="The Broad Institute Genome Sequencing Center for Infectious Disease"/>
            <person name="Wu L."/>
            <person name="Ma J."/>
        </authorList>
    </citation>
    <scope>NUCLEOTIDE SEQUENCE [LARGE SCALE GENOMIC DNA]</scope>
    <source>
        <strain evidence="4">JCM 18961</strain>
    </source>
</reference>
<organism evidence="3 4">
    <name type="scientific">Pedococcus ginsenosidimutans</name>
    <dbReference type="NCBI Taxonomy" id="490570"/>
    <lineage>
        <taxon>Bacteria</taxon>
        <taxon>Bacillati</taxon>
        <taxon>Actinomycetota</taxon>
        <taxon>Actinomycetes</taxon>
        <taxon>Micrococcales</taxon>
        <taxon>Intrasporangiaceae</taxon>
        <taxon>Pedococcus</taxon>
    </lineage>
</organism>
<dbReference type="Proteomes" id="UP001500556">
    <property type="component" value="Unassembled WGS sequence"/>
</dbReference>
<feature type="transmembrane region" description="Helical" evidence="1">
    <location>
        <begin position="31"/>
        <end position="51"/>
    </location>
</feature>
<dbReference type="InterPro" id="IPR050471">
    <property type="entry name" value="AB_hydrolase"/>
</dbReference>
<evidence type="ECO:0000313" key="3">
    <source>
        <dbReference type="EMBL" id="GAA4716621.1"/>
    </source>
</evidence>
<feature type="transmembrane region" description="Helical" evidence="1">
    <location>
        <begin position="86"/>
        <end position="103"/>
    </location>
</feature>
<feature type="domain" description="AB hydrolase-1" evidence="2">
    <location>
        <begin position="168"/>
        <end position="400"/>
    </location>
</feature>
<evidence type="ECO:0000259" key="2">
    <source>
        <dbReference type="Pfam" id="PF00561"/>
    </source>
</evidence>